<sequence>MSNQKLKFLIVDALFAVIIAILAQIAIPIGPIPFTGQTFAVGLAATILGARNATISVSVYILLGAFGIPVFQGMTAGLGIILGVTGGFIIGFIGNAFLTGFLLDKFGYTNSNAIIANILGAFVTLLFGMFWLQISAGMSLSAAFFAGVLPFIIPGIIKAVLAGFIGLKIRRQLIKSKLLPDTTPSKAETLNTTQSK</sequence>
<comment type="caution">
    <text evidence="10">The sequence shown here is derived from an EMBL/GenBank/DDBJ whole genome shotgun (WGS) entry which is preliminary data.</text>
</comment>
<gene>
    <name evidence="10" type="ORF">X560_2139</name>
</gene>
<dbReference type="OrthoDB" id="9803495at2"/>
<keyword evidence="7 8" id="KW-0472">Membrane</keyword>
<name>A0A0J8GBW1_9LIST</name>
<feature type="transmembrane region" description="Helical" evidence="9">
    <location>
        <begin position="114"/>
        <end position="134"/>
    </location>
</feature>
<reference evidence="10 11" key="1">
    <citation type="journal article" date="2015" name="Genome Biol. Evol.">
        <title>Comparative Genomics of Listeria Sensu Lato: Genus-Wide Differences in Evolutionary Dynamics and the Progressive Gain of Complex, Potentially Pathogenicity-Related Traits through Lateral Gene Transfer.</title>
        <authorList>
            <person name="Chiara M."/>
            <person name="Caruso M."/>
            <person name="D'Erchia A.M."/>
            <person name="Manzari C."/>
            <person name="Fraccalvieri R."/>
            <person name="Goffredo E."/>
            <person name="Latorre L."/>
            <person name="Miccolupo A."/>
            <person name="Padalino I."/>
            <person name="Santagada G."/>
            <person name="Chiocco D."/>
            <person name="Pesole G."/>
            <person name="Horner D.S."/>
            <person name="Parisi A."/>
        </authorList>
    </citation>
    <scope>NUCLEOTIDE SEQUENCE [LARGE SCALE GENOMIC DNA]</scope>
    <source>
        <strain evidence="10 11">1991</strain>
    </source>
</reference>
<accession>A0A0J8GBW1</accession>
<evidence type="ECO:0000256" key="1">
    <source>
        <dbReference type="ARBA" id="ARBA00004651"/>
    </source>
</evidence>
<evidence type="ECO:0000256" key="7">
    <source>
        <dbReference type="ARBA" id="ARBA00023136"/>
    </source>
</evidence>
<dbReference type="EMBL" id="AZHO01000030">
    <property type="protein sequence ID" value="KMT58313.1"/>
    <property type="molecule type" value="Genomic_DNA"/>
</dbReference>
<dbReference type="Pfam" id="PF02632">
    <property type="entry name" value="BioY"/>
    <property type="match status" value="1"/>
</dbReference>
<dbReference type="RefSeq" id="WP_036065128.1">
    <property type="nucleotide sequence ID" value="NZ_KQ130619.1"/>
</dbReference>
<dbReference type="Gene3D" id="1.10.1760.20">
    <property type="match status" value="1"/>
</dbReference>
<evidence type="ECO:0000313" key="10">
    <source>
        <dbReference type="EMBL" id="KMT58313.1"/>
    </source>
</evidence>
<dbReference type="GO" id="GO:0005886">
    <property type="term" value="C:plasma membrane"/>
    <property type="evidence" value="ECO:0007669"/>
    <property type="project" value="UniProtKB-SubCell"/>
</dbReference>
<evidence type="ECO:0000256" key="8">
    <source>
        <dbReference type="PIRNR" id="PIRNR016661"/>
    </source>
</evidence>
<dbReference type="AlphaFoldDB" id="A0A0J8GBW1"/>
<dbReference type="PANTHER" id="PTHR34295">
    <property type="entry name" value="BIOTIN TRANSPORTER BIOY"/>
    <property type="match status" value="1"/>
</dbReference>
<keyword evidence="11" id="KW-1185">Reference proteome</keyword>
<evidence type="ECO:0000256" key="2">
    <source>
        <dbReference type="ARBA" id="ARBA00010692"/>
    </source>
</evidence>
<dbReference type="PANTHER" id="PTHR34295:SF4">
    <property type="entry name" value="BIOTIN TRANSPORTER BIOY-RELATED"/>
    <property type="match status" value="1"/>
</dbReference>
<feature type="transmembrane region" description="Helical" evidence="9">
    <location>
        <begin position="140"/>
        <end position="167"/>
    </location>
</feature>
<feature type="transmembrane region" description="Helical" evidence="9">
    <location>
        <begin position="57"/>
        <end position="74"/>
    </location>
</feature>
<dbReference type="InterPro" id="IPR003784">
    <property type="entry name" value="BioY"/>
</dbReference>
<evidence type="ECO:0000256" key="4">
    <source>
        <dbReference type="ARBA" id="ARBA00022475"/>
    </source>
</evidence>
<comment type="similarity">
    <text evidence="2 8">Belongs to the BioY family.</text>
</comment>
<evidence type="ECO:0000256" key="3">
    <source>
        <dbReference type="ARBA" id="ARBA00022448"/>
    </source>
</evidence>
<evidence type="ECO:0000256" key="9">
    <source>
        <dbReference type="SAM" id="Phobius"/>
    </source>
</evidence>
<keyword evidence="5 9" id="KW-0812">Transmembrane</keyword>
<evidence type="ECO:0000256" key="5">
    <source>
        <dbReference type="ARBA" id="ARBA00022692"/>
    </source>
</evidence>
<keyword evidence="3 8" id="KW-0813">Transport</keyword>
<keyword evidence="4 8" id="KW-1003">Cell membrane</keyword>
<dbReference type="PIRSF" id="PIRSF016661">
    <property type="entry name" value="BioY"/>
    <property type="match status" value="1"/>
</dbReference>
<feature type="transmembrane region" description="Helical" evidence="9">
    <location>
        <begin position="80"/>
        <end position="102"/>
    </location>
</feature>
<feature type="transmembrane region" description="Helical" evidence="9">
    <location>
        <begin position="7"/>
        <end position="26"/>
    </location>
</feature>
<organism evidence="10 11">
    <name type="scientific">Listeria fleischmannii 1991</name>
    <dbReference type="NCBI Taxonomy" id="1430899"/>
    <lineage>
        <taxon>Bacteria</taxon>
        <taxon>Bacillati</taxon>
        <taxon>Bacillota</taxon>
        <taxon>Bacilli</taxon>
        <taxon>Bacillales</taxon>
        <taxon>Listeriaceae</taxon>
        <taxon>Listeria</taxon>
    </lineage>
</organism>
<proteinExistence type="inferred from homology"/>
<dbReference type="Proteomes" id="UP000052258">
    <property type="component" value="Unassembled WGS sequence"/>
</dbReference>
<comment type="subcellular location">
    <subcellularLocation>
        <location evidence="1 8">Cell membrane</location>
        <topology evidence="1 8">Multi-pass membrane protein</topology>
    </subcellularLocation>
</comment>
<evidence type="ECO:0000256" key="6">
    <source>
        <dbReference type="ARBA" id="ARBA00022989"/>
    </source>
</evidence>
<keyword evidence="6 9" id="KW-1133">Transmembrane helix</keyword>
<protein>
    <recommendedName>
        <fullName evidence="8">Biotin transporter</fullName>
    </recommendedName>
</protein>
<dbReference type="GO" id="GO:0015225">
    <property type="term" value="F:biotin transmembrane transporter activity"/>
    <property type="evidence" value="ECO:0007669"/>
    <property type="project" value="UniProtKB-UniRule"/>
</dbReference>
<dbReference type="PATRIC" id="fig|1430899.3.peg.2188"/>
<evidence type="ECO:0000313" key="11">
    <source>
        <dbReference type="Proteomes" id="UP000052258"/>
    </source>
</evidence>